<name>A0A1V1P299_9BACT</name>
<dbReference type="GO" id="GO:0017168">
    <property type="term" value="F:5-oxoprolinase (ATP-hydrolyzing) activity"/>
    <property type="evidence" value="ECO:0007669"/>
    <property type="project" value="TreeGrafter"/>
</dbReference>
<feature type="domain" description="Hydantoinase A/oxoprolinase" evidence="1">
    <location>
        <begin position="178"/>
        <end position="459"/>
    </location>
</feature>
<dbReference type="InterPro" id="IPR002821">
    <property type="entry name" value="Hydantoinase_A"/>
</dbReference>
<proteinExistence type="predicted"/>
<dbReference type="PANTHER" id="PTHR11365:SF2">
    <property type="entry name" value="5-OXOPROLINASE"/>
    <property type="match status" value="1"/>
</dbReference>
<dbReference type="InterPro" id="IPR008040">
    <property type="entry name" value="Hydant_A_N"/>
</dbReference>
<sequence>MIIGLDVGGTHTDVVLVGPKGVIQEVKRPTNKKNLFDSVWQGIQAVIHDIEVSSIKRAVLSTTLTTNLVVEQKTSPVGMIVSSGPGIDPAHYKMGNAYYTVSGSIDHRGREIQPIKRNEINDIANQLTKAGISQVGVVGKFSTRNPVHENQIANLLKDRFDVIIKGHQMAGVLNFPRRIATTFINAAVYPQNQTFFDSIKKSFKEHGLDVPIYTLKADAGTMNLQASLNQPGQTILSGPAASVMGAIPYTQENTDTLVLDIGGTTTDMAIVVNRAPLLDPMGIELAGYKTLIRSLKTHSIGLGGDSVVRFKDGDITVGPDRQGPALAFGGPKLTPTDAMFVLDDPIEGGDRQLALKGFEPLAQQMNLSLKGAAQRVLTAACEKILSEADQMIERINSQPVYTVHEILHGKKVNPTEILALGGPAPFFSKRLESLTSKRVRVAPKWGVANAIGAALARTTCQVSLFADTEQGYATAPENNYTEKIDRKYSNENALETAMKLLKEKALETGALPEDLETEVIENTEFKMIRGFYTTGKNIRIKVQVKPGLIRSYSKTMSLQ</sequence>
<dbReference type="InterPro" id="IPR045079">
    <property type="entry name" value="Oxoprolinase-like"/>
</dbReference>
<accession>A0A1V1P299</accession>
<organism evidence="3 4">
    <name type="scientific">Candidatus Magnetoglobus multicellularis str. Araruama</name>
    <dbReference type="NCBI Taxonomy" id="890399"/>
    <lineage>
        <taxon>Bacteria</taxon>
        <taxon>Pseudomonadati</taxon>
        <taxon>Thermodesulfobacteriota</taxon>
        <taxon>Desulfobacteria</taxon>
        <taxon>Desulfobacterales</taxon>
        <taxon>Desulfobacteraceae</taxon>
        <taxon>Candidatus Magnetoglobus</taxon>
    </lineage>
</organism>
<evidence type="ECO:0000313" key="4">
    <source>
        <dbReference type="Proteomes" id="UP000189670"/>
    </source>
</evidence>
<dbReference type="Pfam" id="PF01968">
    <property type="entry name" value="Hydantoinase_A"/>
    <property type="match status" value="1"/>
</dbReference>
<dbReference type="GO" id="GO:0006749">
    <property type="term" value="P:glutathione metabolic process"/>
    <property type="evidence" value="ECO:0007669"/>
    <property type="project" value="TreeGrafter"/>
</dbReference>
<dbReference type="PANTHER" id="PTHR11365">
    <property type="entry name" value="5-OXOPROLINASE RELATED"/>
    <property type="match status" value="1"/>
</dbReference>
<evidence type="ECO:0000259" key="2">
    <source>
        <dbReference type="Pfam" id="PF05378"/>
    </source>
</evidence>
<dbReference type="EMBL" id="ATBP01000792">
    <property type="protein sequence ID" value="ETR68938.1"/>
    <property type="molecule type" value="Genomic_DNA"/>
</dbReference>
<gene>
    <name evidence="3" type="ORF">OMM_04264</name>
</gene>
<comment type="caution">
    <text evidence="3">The sequence shown here is derived from an EMBL/GenBank/DDBJ whole genome shotgun (WGS) entry which is preliminary data.</text>
</comment>
<evidence type="ECO:0000259" key="1">
    <source>
        <dbReference type="Pfam" id="PF01968"/>
    </source>
</evidence>
<dbReference type="InterPro" id="IPR043129">
    <property type="entry name" value="ATPase_NBD"/>
</dbReference>
<dbReference type="AlphaFoldDB" id="A0A1V1P299"/>
<reference evidence="4" key="1">
    <citation type="submission" date="2012-11" db="EMBL/GenBank/DDBJ databases">
        <authorList>
            <person name="Lucero-Rivera Y.E."/>
            <person name="Tovar-Ramirez D."/>
        </authorList>
    </citation>
    <scope>NUCLEOTIDE SEQUENCE [LARGE SCALE GENOMIC DNA]</scope>
    <source>
        <strain evidence="4">Araruama</strain>
    </source>
</reference>
<protein>
    <submittedName>
        <fullName evidence="3">Hydantoinase/oxoprolinase</fullName>
    </submittedName>
</protein>
<dbReference type="Pfam" id="PF05378">
    <property type="entry name" value="Hydant_A_N"/>
    <property type="match status" value="1"/>
</dbReference>
<dbReference type="GO" id="GO:0005829">
    <property type="term" value="C:cytosol"/>
    <property type="evidence" value="ECO:0007669"/>
    <property type="project" value="TreeGrafter"/>
</dbReference>
<feature type="domain" description="Hydantoinase/oxoprolinase N-terminal" evidence="2">
    <location>
        <begin position="3"/>
        <end position="158"/>
    </location>
</feature>
<dbReference type="Proteomes" id="UP000189670">
    <property type="component" value="Unassembled WGS sequence"/>
</dbReference>
<dbReference type="SUPFAM" id="SSF53067">
    <property type="entry name" value="Actin-like ATPase domain"/>
    <property type="match status" value="2"/>
</dbReference>
<evidence type="ECO:0000313" key="3">
    <source>
        <dbReference type="EMBL" id="ETR68938.1"/>
    </source>
</evidence>